<evidence type="ECO:0000256" key="1">
    <source>
        <dbReference type="SAM" id="MobiDB-lite"/>
    </source>
</evidence>
<dbReference type="AlphaFoldDB" id="A0A9D3Y6R8"/>
<feature type="compositionally biased region" description="Basic and acidic residues" evidence="1">
    <location>
        <begin position="1"/>
        <end position="31"/>
    </location>
</feature>
<reference evidence="2" key="1">
    <citation type="journal article" date="2019" name="bioRxiv">
        <title>The Genome of the Zebra Mussel, Dreissena polymorpha: A Resource for Invasive Species Research.</title>
        <authorList>
            <person name="McCartney M.A."/>
            <person name="Auch B."/>
            <person name="Kono T."/>
            <person name="Mallez S."/>
            <person name="Zhang Y."/>
            <person name="Obille A."/>
            <person name="Becker A."/>
            <person name="Abrahante J.E."/>
            <person name="Garbe J."/>
            <person name="Badalamenti J.P."/>
            <person name="Herman A."/>
            <person name="Mangelson H."/>
            <person name="Liachko I."/>
            <person name="Sullivan S."/>
            <person name="Sone E.D."/>
            <person name="Koren S."/>
            <person name="Silverstein K.A.T."/>
            <person name="Beckman K.B."/>
            <person name="Gohl D.M."/>
        </authorList>
    </citation>
    <scope>NUCLEOTIDE SEQUENCE</scope>
    <source>
        <strain evidence="2">Duluth1</strain>
        <tissue evidence="2">Whole animal</tissue>
    </source>
</reference>
<reference evidence="2" key="2">
    <citation type="submission" date="2020-11" db="EMBL/GenBank/DDBJ databases">
        <authorList>
            <person name="McCartney M.A."/>
            <person name="Auch B."/>
            <person name="Kono T."/>
            <person name="Mallez S."/>
            <person name="Becker A."/>
            <person name="Gohl D.M."/>
            <person name="Silverstein K.A.T."/>
            <person name="Koren S."/>
            <person name="Bechman K.B."/>
            <person name="Herman A."/>
            <person name="Abrahante J.E."/>
            <person name="Garbe J."/>
        </authorList>
    </citation>
    <scope>NUCLEOTIDE SEQUENCE</scope>
    <source>
        <strain evidence="2">Duluth1</strain>
        <tissue evidence="2">Whole animal</tissue>
    </source>
</reference>
<dbReference type="EMBL" id="JAIWYP010000019">
    <property type="protein sequence ID" value="KAH3692810.1"/>
    <property type="molecule type" value="Genomic_DNA"/>
</dbReference>
<name>A0A9D3Y6R8_DREPO</name>
<sequence length="141" mass="16334">MKVETNNENEHDLQMISVEKEPKDKDLRTKSQVEIVTEMMEDKQPELETKADANKHATNDTHISNESVKETEDAEVANVETTYEKHNNTTFNTDRQFATILIKEGQEESDHFKDTTVEQVEQVTEVISGDSANMNRRRYRC</sequence>
<accession>A0A9D3Y6R8</accession>
<keyword evidence="3" id="KW-1185">Reference proteome</keyword>
<gene>
    <name evidence="2" type="ORF">DPMN_194562</name>
</gene>
<feature type="compositionally biased region" description="Basic and acidic residues" evidence="1">
    <location>
        <begin position="40"/>
        <end position="59"/>
    </location>
</feature>
<protein>
    <submittedName>
        <fullName evidence="2">Uncharacterized protein</fullName>
    </submittedName>
</protein>
<dbReference type="Proteomes" id="UP000828390">
    <property type="component" value="Unassembled WGS sequence"/>
</dbReference>
<comment type="caution">
    <text evidence="2">The sequence shown here is derived from an EMBL/GenBank/DDBJ whole genome shotgun (WGS) entry which is preliminary data.</text>
</comment>
<proteinExistence type="predicted"/>
<feature type="region of interest" description="Disordered" evidence="1">
    <location>
        <begin position="1"/>
        <end position="73"/>
    </location>
</feature>
<organism evidence="2 3">
    <name type="scientific">Dreissena polymorpha</name>
    <name type="common">Zebra mussel</name>
    <name type="synonym">Mytilus polymorpha</name>
    <dbReference type="NCBI Taxonomy" id="45954"/>
    <lineage>
        <taxon>Eukaryota</taxon>
        <taxon>Metazoa</taxon>
        <taxon>Spiralia</taxon>
        <taxon>Lophotrochozoa</taxon>
        <taxon>Mollusca</taxon>
        <taxon>Bivalvia</taxon>
        <taxon>Autobranchia</taxon>
        <taxon>Heteroconchia</taxon>
        <taxon>Euheterodonta</taxon>
        <taxon>Imparidentia</taxon>
        <taxon>Neoheterodontei</taxon>
        <taxon>Myida</taxon>
        <taxon>Dreissenoidea</taxon>
        <taxon>Dreissenidae</taxon>
        <taxon>Dreissena</taxon>
    </lineage>
</organism>
<evidence type="ECO:0000313" key="3">
    <source>
        <dbReference type="Proteomes" id="UP000828390"/>
    </source>
</evidence>
<evidence type="ECO:0000313" key="2">
    <source>
        <dbReference type="EMBL" id="KAH3692810.1"/>
    </source>
</evidence>